<feature type="domain" description="Sporulation transcription regulator WhiA N-terminal" evidence="6">
    <location>
        <begin position="20"/>
        <end position="97"/>
    </location>
</feature>
<evidence type="ECO:0000313" key="9">
    <source>
        <dbReference type="Proteomes" id="UP001565283"/>
    </source>
</evidence>
<evidence type="ECO:0000256" key="3">
    <source>
        <dbReference type="ARBA" id="ARBA00023306"/>
    </source>
</evidence>
<reference evidence="8 9" key="1">
    <citation type="submission" date="2024-03" db="EMBL/GenBank/DDBJ databases">
        <title>Mouse gut bacterial collection (mGBC) of GemPharmatech.</title>
        <authorList>
            <person name="He Y."/>
            <person name="Dong L."/>
            <person name="Wu D."/>
            <person name="Gao X."/>
            <person name="Lin Z."/>
        </authorList>
    </citation>
    <scope>NUCLEOTIDE SEQUENCE [LARGE SCALE GENOMIC DNA]</scope>
    <source>
        <strain evidence="8 9">61-15</strain>
    </source>
</reference>
<dbReference type="RefSeq" id="WP_369948081.1">
    <property type="nucleotide sequence ID" value="NZ_JBCLSH010000008.1"/>
</dbReference>
<feature type="domain" description="Sporulation regulator WhiA C-terminal" evidence="5">
    <location>
        <begin position="215"/>
        <end position="298"/>
    </location>
</feature>
<dbReference type="NCBIfam" id="TIGR00647">
    <property type="entry name" value="DNA_bind_WhiA"/>
    <property type="match status" value="1"/>
</dbReference>
<evidence type="ECO:0000256" key="4">
    <source>
        <dbReference type="HAMAP-Rule" id="MF_01420"/>
    </source>
</evidence>
<dbReference type="InterPro" id="IPR027434">
    <property type="entry name" value="Homing_endonucl"/>
</dbReference>
<dbReference type="Proteomes" id="UP001565283">
    <property type="component" value="Unassembled WGS sequence"/>
</dbReference>
<evidence type="ECO:0000256" key="1">
    <source>
        <dbReference type="ARBA" id="ARBA00022618"/>
    </source>
</evidence>
<name>A0ABV4D2J6_9LACT</name>
<dbReference type="GO" id="GO:0003677">
    <property type="term" value="F:DNA binding"/>
    <property type="evidence" value="ECO:0007669"/>
    <property type="project" value="UniProtKB-KW"/>
</dbReference>
<dbReference type="Pfam" id="PF10298">
    <property type="entry name" value="WhiA_N"/>
    <property type="match status" value="1"/>
</dbReference>
<keyword evidence="1 4" id="KW-0132">Cell division</keyword>
<accession>A0ABV4D2J6</accession>
<dbReference type="Gene3D" id="3.10.28.10">
    <property type="entry name" value="Homing endonucleases"/>
    <property type="match status" value="1"/>
</dbReference>
<evidence type="ECO:0000259" key="6">
    <source>
        <dbReference type="Pfam" id="PF10298"/>
    </source>
</evidence>
<dbReference type="EMBL" id="JBCLSH010000008">
    <property type="protein sequence ID" value="MEY8443380.1"/>
    <property type="molecule type" value="Genomic_DNA"/>
</dbReference>
<organism evidence="8 9">
    <name type="scientific">Lactococcus ileimucosae</name>
    <dbReference type="NCBI Taxonomy" id="2941329"/>
    <lineage>
        <taxon>Bacteria</taxon>
        <taxon>Bacillati</taxon>
        <taxon>Bacillota</taxon>
        <taxon>Bacilli</taxon>
        <taxon>Lactobacillales</taxon>
        <taxon>Streptococcaceae</taxon>
        <taxon>Lactococcus</taxon>
    </lineage>
</organism>
<dbReference type="InterPro" id="IPR039518">
    <property type="entry name" value="WhiA_LAGLIDADG_dom"/>
</dbReference>
<dbReference type="HAMAP" id="MF_01420">
    <property type="entry name" value="HTH_type_WhiA"/>
    <property type="match status" value="1"/>
</dbReference>
<protein>
    <recommendedName>
        <fullName evidence="4">Probable cell division protein WhiA</fullName>
    </recommendedName>
</protein>
<keyword evidence="3 4" id="KW-0131">Cell cycle</keyword>
<gene>
    <name evidence="4 8" type="primary">whiA</name>
    <name evidence="8" type="ORF">AALA52_03865</name>
</gene>
<dbReference type="Pfam" id="PF02650">
    <property type="entry name" value="HTH_WhiA"/>
    <property type="match status" value="1"/>
</dbReference>
<comment type="function">
    <text evidence="4">Involved in cell division and chromosome segregation.</text>
</comment>
<evidence type="ECO:0000259" key="5">
    <source>
        <dbReference type="Pfam" id="PF02650"/>
    </source>
</evidence>
<keyword evidence="9" id="KW-1185">Reference proteome</keyword>
<dbReference type="PANTHER" id="PTHR37307:SF1">
    <property type="entry name" value="CELL DIVISION PROTEIN WHIA-RELATED"/>
    <property type="match status" value="1"/>
</dbReference>
<evidence type="ECO:0000256" key="2">
    <source>
        <dbReference type="ARBA" id="ARBA00023125"/>
    </source>
</evidence>
<sequence length="315" mass="35560">MSFTSDVKKELTSQKPSRGTLLALIRMNGSLGISGGLTLALSTENAATAKYIYQMLLEIYQIRAEIRVHQKTTLSKNRVYTVFIEDKVNELLNELQLSDTLMFLDSGIPESVKYDQEAQEDYMRGAFLSSGSMHNPEKGDYQLSISSVYQEHAEDLKDIFNNFGFDARIISRKNRYILYLSKAEEIMDFLTLIGAMKARLKFENAKIMREMRGLANRQSNFESANINKSVSAAQEVISAVKYLAEKKELENLPPALTEVAHARINHPEATIKELGQLLDPPLGKSGVNHRLRKLTALAEEIKKARTDSVHEEKKL</sequence>
<comment type="similarity">
    <text evidence="4">Belongs to the WhiA family.</text>
</comment>
<dbReference type="InterPro" id="IPR023054">
    <property type="entry name" value="Sporulation_regulator_WhiA_C"/>
</dbReference>
<evidence type="ECO:0000259" key="7">
    <source>
        <dbReference type="Pfam" id="PF14527"/>
    </source>
</evidence>
<dbReference type="Pfam" id="PF14527">
    <property type="entry name" value="LAGLIDADG_WhiA"/>
    <property type="match status" value="1"/>
</dbReference>
<dbReference type="InterPro" id="IPR003802">
    <property type="entry name" value="Sporulation_regulator_WhiA"/>
</dbReference>
<dbReference type="PANTHER" id="PTHR37307">
    <property type="entry name" value="CELL DIVISION PROTEIN WHIA-RELATED"/>
    <property type="match status" value="1"/>
</dbReference>
<keyword evidence="2 4" id="KW-0238">DNA-binding</keyword>
<feature type="domain" description="WhiA LAGLIDADG-like" evidence="7">
    <location>
        <begin position="120"/>
        <end position="212"/>
    </location>
</feature>
<comment type="caution">
    <text evidence="8">The sequence shown here is derived from an EMBL/GenBank/DDBJ whole genome shotgun (WGS) entry which is preliminary data.</text>
</comment>
<dbReference type="SUPFAM" id="SSF55608">
    <property type="entry name" value="Homing endonucleases"/>
    <property type="match status" value="1"/>
</dbReference>
<proteinExistence type="inferred from homology"/>
<dbReference type="InterPro" id="IPR018478">
    <property type="entry name" value="Sporu_reg_WhiA_N_dom"/>
</dbReference>
<evidence type="ECO:0000313" key="8">
    <source>
        <dbReference type="EMBL" id="MEY8443380.1"/>
    </source>
</evidence>